<dbReference type="InterPro" id="IPR027994">
    <property type="entry name" value="WxL_dom"/>
</dbReference>
<name>A0A0R2CWG3_9LACO</name>
<dbReference type="Pfam" id="PF13731">
    <property type="entry name" value="WxL"/>
    <property type="match status" value="1"/>
</dbReference>
<dbReference type="EMBL" id="AYZD01000017">
    <property type="protein sequence ID" value="KRM96145.1"/>
    <property type="molecule type" value="Genomic_DNA"/>
</dbReference>
<dbReference type="OrthoDB" id="2293554at2"/>
<reference evidence="4 5" key="1">
    <citation type="journal article" date="2015" name="Genome Announc.">
        <title>Expanding the biotechnology potential of lactobacilli through comparative genomics of 213 strains and associated genera.</title>
        <authorList>
            <person name="Sun Z."/>
            <person name="Harris H.M."/>
            <person name="McCann A."/>
            <person name="Guo C."/>
            <person name="Argimon S."/>
            <person name="Zhang W."/>
            <person name="Yang X."/>
            <person name="Jeffery I.B."/>
            <person name="Cooney J.C."/>
            <person name="Kagawa T.F."/>
            <person name="Liu W."/>
            <person name="Song Y."/>
            <person name="Salvetti E."/>
            <person name="Wrobel A."/>
            <person name="Rasinkangas P."/>
            <person name="Parkhill J."/>
            <person name="Rea M.C."/>
            <person name="O'Sullivan O."/>
            <person name="Ritari J."/>
            <person name="Douillard F.P."/>
            <person name="Paul Ross R."/>
            <person name="Yang R."/>
            <person name="Briner A.E."/>
            <person name="Felis G.E."/>
            <person name="de Vos W.M."/>
            <person name="Barrangou R."/>
            <person name="Klaenhammer T.R."/>
            <person name="Caufield P.W."/>
            <person name="Cui Y."/>
            <person name="Zhang H."/>
            <person name="O'Toole P.W."/>
        </authorList>
    </citation>
    <scope>NUCLEOTIDE SEQUENCE [LARGE SCALE GENOMIC DNA]</scope>
    <source>
        <strain evidence="4 5">DSM 21051</strain>
    </source>
</reference>
<gene>
    <name evidence="4" type="ORF">FC19_GL001218</name>
</gene>
<evidence type="ECO:0000256" key="1">
    <source>
        <dbReference type="SAM" id="MobiDB-lite"/>
    </source>
</evidence>
<keyword evidence="5" id="KW-1185">Reference proteome</keyword>
<sequence>MLKKIMAISGITLSALLMLNLGTAKADNSSNSSSSSTSSQAAANSTQATFKVSAGDGTPNNPNGLALTSAPGFTFKDTNVKDISKGTDIGLNKADAPLTIEDYRGSNVAKGWSVSAQLSQFQNKSDPDSSLTGVITFQATSQNTAAASDINGVSIGNNYQAVWNSATNNKGVNTATATTDTTNTKLHFDPSANVSPGTYSATINWTLNDTASN</sequence>
<proteinExistence type="predicted"/>
<feature type="region of interest" description="Disordered" evidence="1">
    <location>
        <begin position="47"/>
        <end position="69"/>
    </location>
</feature>
<dbReference type="Proteomes" id="UP000051015">
    <property type="component" value="Unassembled WGS sequence"/>
</dbReference>
<comment type="caution">
    <text evidence="4">The sequence shown here is derived from an EMBL/GenBank/DDBJ whole genome shotgun (WGS) entry which is preliminary data.</text>
</comment>
<organism evidence="4 5">
    <name type="scientific">Liquorilactobacillus aquaticus DSM 21051</name>
    <dbReference type="NCBI Taxonomy" id="1423725"/>
    <lineage>
        <taxon>Bacteria</taxon>
        <taxon>Bacillati</taxon>
        <taxon>Bacillota</taxon>
        <taxon>Bacilli</taxon>
        <taxon>Lactobacillales</taxon>
        <taxon>Lactobacillaceae</taxon>
        <taxon>Liquorilactobacillus</taxon>
    </lineage>
</organism>
<dbReference type="AlphaFoldDB" id="A0A0R2CWG3"/>
<feature type="signal peptide" evidence="2">
    <location>
        <begin position="1"/>
        <end position="26"/>
    </location>
</feature>
<evidence type="ECO:0000313" key="5">
    <source>
        <dbReference type="Proteomes" id="UP000051015"/>
    </source>
</evidence>
<dbReference type="PATRIC" id="fig|1423725.3.peg.1256"/>
<evidence type="ECO:0000256" key="2">
    <source>
        <dbReference type="SAM" id="SignalP"/>
    </source>
</evidence>
<dbReference type="RefSeq" id="WP_057876205.1">
    <property type="nucleotide sequence ID" value="NZ_AYZD01000017.1"/>
</dbReference>
<evidence type="ECO:0000313" key="4">
    <source>
        <dbReference type="EMBL" id="KRM96145.1"/>
    </source>
</evidence>
<accession>A0A0R2CWG3</accession>
<keyword evidence="2" id="KW-0732">Signal</keyword>
<feature type="domain" description="WxL" evidence="3">
    <location>
        <begin position="92"/>
        <end position="210"/>
    </location>
</feature>
<evidence type="ECO:0000259" key="3">
    <source>
        <dbReference type="Pfam" id="PF13731"/>
    </source>
</evidence>
<feature type="chain" id="PRO_5006415878" description="WxL domain-containing protein" evidence="2">
    <location>
        <begin position="27"/>
        <end position="213"/>
    </location>
</feature>
<protein>
    <recommendedName>
        <fullName evidence="3">WxL domain-containing protein</fullName>
    </recommendedName>
</protein>